<feature type="transmembrane region" description="Helical" evidence="6">
    <location>
        <begin position="92"/>
        <end position="114"/>
    </location>
</feature>
<organism evidence="8 9">
    <name type="scientific">Nocardioides antri</name>
    <dbReference type="NCBI Taxonomy" id="2607659"/>
    <lineage>
        <taxon>Bacteria</taxon>
        <taxon>Bacillati</taxon>
        <taxon>Actinomycetota</taxon>
        <taxon>Actinomycetes</taxon>
        <taxon>Propionibacteriales</taxon>
        <taxon>Nocardioidaceae</taxon>
        <taxon>Nocardioides</taxon>
    </lineage>
</organism>
<evidence type="ECO:0000256" key="6">
    <source>
        <dbReference type="SAM" id="Phobius"/>
    </source>
</evidence>
<evidence type="ECO:0000256" key="2">
    <source>
        <dbReference type="ARBA" id="ARBA00022692"/>
    </source>
</evidence>
<dbReference type="Pfam" id="PF07690">
    <property type="entry name" value="MFS_1"/>
    <property type="match status" value="1"/>
</dbReference>
<gene>
    <name evidence="8" type="ORF">F0U47_00450</name>
</gene>
<dbReference type="GO" id="GO:0022857">
    <property type="term" value="F:transmembrane transporter activity"/>
    <property type="evidence" value="ECO:0007669"/>
    <property type="project" value="InterPro"/>
</dbReference>
<feature type="compositionally biased region" description="Polar residues" evidence="5">
    <location>
        <begin position="1"/>
        <end position="18"/>
    </location>
</feature>
<keyword evidence="3 6" id="KW-1133">Transmembrane helix</keyword>
<dbReference type="InterPro" id="IPR011701">
    <property type="entry name" value="MFS"/>
</dbReference>
<feature type="region of interest" description="Disordered" evidence="5">
    <location>
        <begin position="1"/>
        <end position="42"/>
    </location>
</feature>
<evidence type="ECO:0000256" key="4">
    <source>
        <dbReference type="ARBA" id="ARBA00023136"/>
    </source>
</evidence>
<dbReference type="InterPro" id="IPR052714">
    <property type="entry name" value="MFS_Exporter"/>
</dbReference>
<feature type="compositionally biased region" description="Low complexity" evidence="5">
    <location>
        <begin position="27"/>
        <end position="36"/>
    </location>
</feature>
<feature type="transmembrane region" description="Helical" evidence="6">
    <location>
        <begin position="285"/>
        <end position="305"/>
    </location>
</feature>
<feature type="transmembrane region" description="Helical" evidence="6">
    <location>
        <begin position="158"/>
        <end position="176"/>
    </location>
</feature>
<dbReference type="SUPFAM" id="SSF103473">
    <property type="entry name" value="MFS general substrate transporter"/>
    <property type="match status" value="1"/>
</dbReference>
<dbReference type="Proteomes" id="UP000324351">
    <property type="component" value="Unassembled WGS sequence"/>
</dbReference>
<proteinExistence type="predicted"/>
<feature type="transmembrane region" description="Helical" evidence="6">
    <location>
        <begin position="404"/>
        <end position="427"/>
    </location>
</feature>
<dbReference type="EMBL" id="VUJW01000001">
    <property type="protein sequence ID" value="KAA1428730.1"/>
    <property type="molecule type" value="Genomic_DNA"/>
</dbReference>
<feature type="domain" description="Major facilitator superfamily (MFS) profile" evidence="7">
    <location>
        <begin position="91"/>
        <end position="459"/>
    </location>
</feature>
<sequence length="466" mass="47635">MLTPCRTSTRPCGSTRNRPSVLGRGAGSPAAGAASSTLRRRATTSLGIRRSTAGQTTCLRRGHGNHQNRARIVRDDLPVVEEPMPPLLTPAFVALGLADLAYFVSVGIAIHTLPLYAVGPVGSDEAGAGLAFGAFGITALICRPIAGRLSDVHGRIPLLVGGALLAAAGMVLLPYVDTLVAVVAIRLLQGVAEAAFFVAGFALLADLAPPERLGEALSYNSLGLYLGIAFGPPLGEFVEEQWGFTAAWWVAGVLAAAAAVIIRWVPEAARLDSDGHGKLIHRPGIPASLGFFASLAAISGFLAFASLWSADVGMENTSIPLVVYGVVVVVCRVVFARVPDRLPSLPLGAASLVAIAVGLALLTGWRSPTGLLVGVVVMAVGVTFSTPAFFAAIFATASPAERGAAAGTASAFIDLGLGFGPIALGLVAREQGLPWAFGVGCGIALAGAAWTALLAVRTSTQPSLRS</sequence>
<feature type="transmembrane region" description="Helical" evidence="6">
    <location>
        <begin position="347"/>
        <end position="365"/>
    </location>
</feature>
<dbReference type="GO" id="GO:0005886">
    <property type="term" value="C:plasma membrane"/>
    <property type="evidence" value="ECO:0007669"/>
    <property type="project" value="UniProtKB-SubCell"/>
</dbReference>
<dbReference type="InterPro" id="IPR036259">
    <property type="entry name" value="MFS_trans_sf"/>
</dbReference>
<feature type="transmembrane region" description="Helical" evidence="6">
    <location>
        <begin position="216"/>
        <end position="234"/>
    </location>
</feature>
<feature type="transmembrane region" description="Helical" evidence="6">
    <location>
        <begin position="182"/>
        <end position="204"/>
    </location>
</feature>
<comment type="subcellular location">
    <subcellularLocation>
        <location evidence="1">Cell membrane</location>
        <topology evidence="1">Multi-pass membrane protein</topology>
    </subcellularLocation>
</comment>
<protein>
    <submittedName>
        <fullName evidence="8">MFS transporter</fullName>
    </submittedName>
</protein>
<dbReference type="Gene3D" id="1.20.1250.20">
    <property type="entry name" value="MFS general substrate transporter like domains"/>
    <property type="match status" value="1"/>
</dbReference>
<feature type="transmembrane region" description="Helical" evidence="6">
    <location>
        <begin position="433"/>
        <end position="456"/>
    </location>
</feature>
<dbReference type="InterPro" id="IPR020846">
    <property type="entry name" value="MFS_dom"/>
</dbReference>
<reference evidence="8 9" key="2">
    <citation type="submission" date="2019-09" db="EMBL/GenBank/DDBJ databases">
        <authorList>
            <person name="Jin C."/>
        </authorList>
    </citation>
    <scope>NUCLEOTIDE SEQUENCE [LARGE SCALE GENOMIC DNA]</scope>
    <source>
        <strain evidence="8 9">BN140041</strain>
    </source>
</reference>
<keyword evidence="2 6" id="KW-0812">Transmembrane</keyword>
<reference evidence="8 9" key="1">
    <citation type="submission" date="2019-09" db="EMBL/GenBank/DDBJ databases">
        <title>Nocardioides panacisoli sp. nov., isolated from the soil of a ginseng field.</title>
        <authorList>
            <person name="Cho C."/>
        </authorList>
    </citation>
    <scope>NUCLEOTIDE SEQUENCE [LARGE SCALE GENOMIC DNA]</scope>
    <source>
        <strain evidence="8 9">BN140041</strain>
    </source>
</reference>
<keyword evidence="9" id="KW-1185">Reference proteome</keyword>
<evidence type="ECO:0000259" key="7">
    <source>
        <dbReference type="PROSITE" id="PS50850"/>
    </source>
</evidence>
<feature type="transmembrane region" description="Helical" evidence="6">
    <location>
        <begin position="317"/>
        <end position="335"/>
    </location>
</feature>
<evidence type="ECO:0000256" key="5">
    <source>
        <dbReference type="SAM" id="MobiDB-lite"/>
    </source>
</evidence>
<dbReference type="PANTHER" id="PTHR23531:SF1">
    <property type="entry name" value="QUINOLENE RESISTANCE PROTEIN NORA"/>
    <property type="match status" value="1"/>
</dbReference>
<evidence type="ECO:0000313" key="8">
    <source>
        <dbReference type="EMBL" id="KAA1428730.1"/>
    </source>
</evidence>
<accession>A0A5B1MAH8</accession>
<dbReference type="AlphaFoldDB" id="A0A5B1MAH8"/>
<comment type="caution">
    <text evidence="8">The sequence shown here is derived from an EMBL/GenBank/DDBJ whole genome shotgun (WGS) entry which is preliminary data.</text>
</comment>
<evidence type="ECO:0000313" key="9">
    <source>
        <dbReference type="Proteomes" id="UP000324351"/>
    </source>
</evidence>
<dbReference type="PROSITE" id="PS50850">
    <property type="entry name" value="MFS"/>
    <property type="match status" value="1"/>
</dbReference>
<evidence type="ECO:0000256" key="1">
    <source>
        <dbReference type="ARBA" id="ARBA00004651"/>
    </source>
</evidence>
<feature type="transmembrane region" description="Helical" evidence="6">
    <location>
        <begin position="126"/>
        <end position="146"/>
    </location>
</feature>
<feature type="transmembrane region" description="Helical" evidence="6">
    <location>
        <begin position="371"/>
        <end position="397"/>
    </location>
</feature>
<keyword evidence="4 6" id="KW-0472">Membrane</keyword>
<evidence type="ECO:0000256" key="3">
    <source>
        <dbReference type="ARBA" id="ARBA00022989"/>
    </source>
</evidence>
<feature type="transmembrane region" description="Helical" evidence="6">
    <location>
        <begin position="246"/>
        <end position="265"/>
    </location>
</feature>
<dbReference type="PANTHER" id="PTHR23531">
    <property type="entry name" value="QUINOLENE RESISTANCE PROTEIN NORA"/>
    <property type="match status" value="1"/>
</dbReference>
<name>A0A5B1MAH8_9ACTN</name>